<dbReference type="PANTHER" id="PTHR37252:SF3">
    <property type="entry name" value="POLYADENYLATE-BINDING PROTEIN-INTERACTING PROTEIN 6"/>
    <property type="match status" value="1"/>
</dbReference>
<dbReference type="Gene3D" id="1.10.8.10">
    <property type="entry name" value="DNA helicase RuvA subunit, C-terminal domain"/>
    <property type="match status" value="1"/>
</dbReference>
<dbReference type="Proteomes" id="UP001604277">
    <property type="component" value="Unassembled WGS sequence"/>
</dbReference>
<accession>A0ABD1NWS2</accession>
<dbReference type="AlphaFoldDB" id="A0ABD1NWS2"/>
<dbReference type="InterPro" id="IPR041806">
    <property type="entry name" value="CID5/6/7_CUE"/>
</dbReference>
<dbReference type="EMBL" id="JBFOLJ010000116">
    <property type="protein sequence ID" value="KAL2455409.1"/>
    <property type="molecule type" value="Genomic_DNA"/>
</dbReference>
<dbReference type="CDD" id="cd14371">
    <property type="entry name" value="CUE_CID7_like"/>
    <property type="match status" value="1"/>
</dbReference>
<keyword evidence="3" id="KW-1185">Reference proteome</keyword>
<dbReference type="PROSITE" id="PS51140">
    <property type="entry name" value="CUE"/>
    <property type="match status" value="1"/>
</dbReference>
<proteinExistence type="predicted"/>
<protein>
    <submittedName>
        <fullName evidence="2">Polyadenylate-binding protein-interacting protein 6</fullName>
    </submittedName>
</protein>
<sequence length="277" mass="30063">MKGGASSLNPYAASYIPLSKRGGTDESKDFKLLANQLDSGNQSAWFGHQPNLMWTQGQHQNLSQSYVHGAGAVQVAQISNPKDHPGGEFYASSSYNLHEMSGKSSFSEESDMDLAYLQMTFPGISEESLSDVYLANKGDLDSTVDMLNQLEIYPEFSEKLPDTLDIGDVPESGSSSEVVSQKLKNVTGKAGASTSGGVMVKAQEIFWTQYKVNIENCLTLSSLSMLIFPCSNSDSELSDLFDERSDIEPNVGANDIRVNLKALTTVSTKEQSSPMIK</sequence>
<dbReference type="InterPro" id="IPR038981">
    <property type="entry name" value="CID5/CID6"/>
</dbReference>
<evidence type="ECO:0000313" key="3">
    <source>
        <dbReference type="Proteomes" id="UP001604277"/>
    </source>
</evidence>
<evidence type="ECO:0000313" key="2">
    <source>
        <dbReference type="EMBL" id="KAL2455409.1"/>
    </source>
</evidence>
<comment type="caution">
    <text evidence="2">The sequence shown here is derived from an EMBL/GenBank/DDBJ whole genome shotgun (WGS) entry which is preliminary data.</text>
</comment>
<feature type="domain" description="CUE" evidence="1">
    <location>
        <begin position="109"/>
        <end position="152"/>
    </location>
</feature>
<evidence type="ECO:0000259" key="1">
    <source>
        <dbReference type="PROSITE" id="PS51140"/>
    </source>
</evidence>
<reference evidence="3" key="1">
    <citation type="submission" date="2024-07" db="EMBL/GenBank/DDBJ databases">
        <title>Two chromosome-level genome assemblies of Korean endemic species Abeliophyllum distichum and Forsythia ovata (Oleaceae).</title>
        <authorList>
            <person name="Jang H."/>
        </authorList>
    </citation>
    <scope>NUCLEOTIDE SEQUENCE [LARGE SCALE GENOMIC DNA]</scope>
</reference>
<dbReference type="InterPro" id="IPR003892">
    <property type="entry name" value="CUE"/>
</dbReference>
<dbReference type="PANTHER" id="PTHR37252">
    <property type="entry name" value="POLYADENYLATE-BINDING PROTEIN-INTERACTING PROTEIN 6"/>
    <property type="match status" value="1"/>
</dbReference>
<organism evidence="2 3">
    <name type="scientific">Forsythia ovata</name>
    <dbReference type="NCBI Taxonomy" id="205694"/>
    <lineage>
        <taxon>Eukaryota</taxon>
        <taxon>Viridiplantae</taxon>
        <taxon>Streptophyta</taxon>
        <taxon>Embryophyta</taxon>
        <taxon>Tracheophyta</taxon>
        <taxon>Spermatophyta</taxon>
        <taxon>Magnoliopsida</taxon>
        <taxon>eudicotyledons</taxon>
        <taxon>Gunneridae</taxon>
        <taxon>Pentapetalae</taxon>
        <taxon>asterids</taxon>
        <taxon>lamiids</taxon>
        <taxon>Lamiales</taxon>
        <taxon>Oleaceae</taxon>
        <taxon>Forsythieae</taxon>
        <taxon>Forsythia</taxon>
    </lineage>
</organism>
<name>A0ABD1NWS2_9LAMI</name>
<gene>
    <name evidence="2" type="ORF">Fot_57562</name>
</gene>